<dbReference type="Proteomes" id="UP000232149">
    <property type="component" value="Unassembled WGS sequence"/>
</dbReference>
<organism evidence="6 9">
    <name type="scientific">Leptospira adleri</name>
    <dbReference type="NCBI Taxonomy" id="2023186"/>
    <lineage>
        <taxon>Bacteria</taxon>
        <taxon>Pseudomonadati</taxon>
        <taxon>Spirochaetota</taxon>
        <taxon>Spirochaetia</taxon>
        <taxon>Leptospirales</taxon>
        <taxon>Leptospiraceae</taxon>
        <taxon>Leptospira</taxon>
    </lineage>
</organism>
<keyword evidence="1 3" id="KW-0807">Transducer</keyword>
<dbReference type="InterPro" id="IPR004089">
    <property type="entry name" value="MCPsignal_dom"/>
</dbReference>
<dbReference type="PROSITE" id="PS50111">
    <property type="entry name" value="CHEMOTAXIS_TRANSDUC_2"/>
    <property type="match status" value="1"/>
</dbReference>
<feature type="domain" description="Methyl-accepting transducer" evidence="5">
    <location>
        <begin position="271"/>
        <end position="493"/>
    </location>
</feature>
<dbReference type="EMBL" id="NPDU01000017">
    <property type="protein sequence ID" value="PJZ62359.1"/>
    <property type="molecule type" value="Genomic_DNA"/>
</dbReference>
<feature type="transmembrane region" description="Helical" evidence="4">
    <location>
        <begin position="21"/>
        <end position="42"/>
    </location>
</feature>
<dbReference type="Proteomes" id="UP000232188">
    <property type="component" value="Unassembled WGS sequence"/>
</dbReference>
<evidence type="ECO:0000259" key="5">
    <source>
        <dbReference type="PROSITE" id="PS50111"/>
    </source>
</evidence>
<dbReference type="PRINTS" id="PR00260">
    <property type="entry name" value="CHEMTRNSDUCR"/>
</dbReference>
<dbReference type="GO" id="GO:0016020">
    <property type="term" value="C:membrane"/>
    <property type="evidence" value="ECO:0007669"/>
    <property type="project" value="InterPro"/>
</dbReference>
<accession>A0A2M9YRS8</accession>
<dbReference type="InterPro" id="IPR004090">
    <property type="entry name" value="Chemotax_Me-accpt_rcpt"/>
</dbReference>
<comment type="similarity">
    <text evidence="2">Belongs to the methyl-accepting chemotaxis (MCP) protein family.</text>
</comment>
<dbReference type="GO" id="GO:0004888">
    <property type="term" value="F:transmembrane signaling receptor activity"/>
    <property type="evidence" value="ECO:0007669"/>
    <property type="project" value="InterPro"/>
</dbReference>
<evidence type="ECO:0000313" key="8">
    <source>
        <dbReference type="Proteomes" id="UP000232149"/>
    </source>
</evidence>
<dbReference type="Pfam" id="PF00015">
    <property type="entry name" value="MCPsignal"/>
    <property type="match status" value="1"/>
</dbReference>
<dbReference type="PANTHER" id="PTHR32089:SF112">
    <property type="entry name" value="LYSOZYME-LIKE PROTEIN-RELATED"/>
    <property type="match status" value="1"/>
</dbReference>
<evidence type="ECO:0000256" key="2">
    <source>
        <dbReference type="ARBA" id="ARBA00029447"/>
    </source>
</evidence>
<dbReference type="RefSeq" id="WP_100784974.1">
    <property type="nucleotide sequence ID" value="NZ_NPDU01000017.1"/>
</dbReference>
<sequence length="540" mass="61203">MKIKSKNPSFRTVFRVFKRPNFIVSIATLFYVILFCLALLQFKKRDQIVEDSYRDRVERLKLIEANALKRELETKNNRYESFKNVEYRSIADSKIEFQGWSDFFWTSFMKNSWMRLLNFSPENRTASEVKNSFSEEGQINFRNIANMRIESLEQSAFSVGMFCVFGAGTLCLLFFLNIFLYKDSKATSIKISILKKKIESGDILLTTQAEEQLVDSPALLTLAETIHKYGSELMTETDAIKSRFSEVSALTHLINETSHVLNSNISEENERIREIHSLANSIKGEISNIDRNADSYYILVSSLNVEIKQLDEIIDHVGSAVEKSMKGASEMEKNIESGSNTIVQLAESVSKIENNSKEMKLIASLIKQISERINLLALNAAIESARAGAYGRGFSVVAREVGALAQETDKSMKTIESLIQKSIYEADLGRSLVNRSGELYENIIKDLINLKSSSEEIVNLVELQTQKRARIKYSSDQIDKKSDEIYNSIKQHKNANSGMETQISKISKITNGSLSISKSLMDYSDQLNAKSTRIENINKI</sequence>
<evidence type="ECO:0000313" key="6">
    <source>
        <dbReference type="EMBL" id="PJZ54199.1"/>
    </source>
</evidence>
<dbReference type="SUPFAM" id="SSF58104">
    <property type="entry name" value="Methyl-accepting chemotaxis protein (MCP) signaling domain"/>
    <property type="match status" value="1"/>
</dbReference>
<keyword evidence="4" id="KW-0472">Membrane</keyword>
<keyword evidence="4" id="KW-0812">Transmembrane</keyword>
<keyword evidence="4" id="KW-1133">Transmembrane helix</keyword>
<dbReference type="GO" id="GO:0007165">
    <property type="term" value="P:signal transduction"/>
    <property type="evidence" value="ECO:0007669"/>
    <property type="project" value="UniProtKB-KW"/>
</dbReference>
<evidence type="ECO:0000256" key="4">
    <source>
        <dbReference type="SAM" id="Phobius"/>
    </source>
</evidence>
<dbReference type="AlphaFoldDB" id="A0A2M9YRS8"/>
<protein>
    <recommendedName>
        <fullName evidence="5">Methyl-accepting transducer domain-containing protein</fullName>
    </recommendedName>
</protein>
<name>A0A2M9YRS8_9LEPT</name>
<proteinExistence type="inferred from homology"/>
<evidence type="ECO:0000313" key="9">
    <source>
        <dbReference type="Proteomes" id="UP000232188"/>
    </source>
</evidence>
<dbReference type="EMBL" id="NPDV01000004">
    <property type="protein sequence ID" value="PJZ54199.1"/>
    <property type="molecule type" value="Genomic_DNA"/>
</dbReference>
<dbReference type="Gene3D" id="1.10.287.950">
    <property type="entry name" value="Methyl-accepting chemotaxis protein"/>
    <property type="match status" value="1"/>
</dbReference>
<dbReference type="SMART" id="SM00283">
    <property type="entry name" value="MA"/>
    <property type="match status" value="1"/>
</dbReference>
<feature type="transmembrane region" description="Helical" evidence="4">
    <location>
        <begin position="156"/>
        <end position="180"/>
    </location>
</feature>
<gene>
    <name evidence="7" type="ORF">CH376_08355</name>
    <name evidence="6" type="ORF">CH380_06745</name>
</gene>
<evidence type="ECO:0000256" key="3">
    <source>
        <dbReference type="PROSITE-ProRule" id="PRU00284"/>
    </source>
</evidence>
<dbReference type="PANTHER" id="PTHR32089">
    <property type="entry name" value="METHYL-ACCEPTING CHEMOTAXIS PROTEIN MCPB"/>
    <property type="match status" value="1"/>
</dbReference>
<reference evidence="8 9" key="1">
    <citation type="submission" date="2017-07" db="EMBL/GenBank/DDBJ databases">
        <title>Leptospira spp. isolated from tropical soils.</title>
        <authorList>
            <person name="Thibeaux R."/>
            <person name="Iraola G."/>
            <person name="Ferres I."/>
            <person name="Bierque E."/>
            <person name="Girault D."/>
            <person name="Soupe-Gilbert M.-E."/>
            <person name="Picardeau M."/>
            <person name="Goarant C."/>
        </authorList>
    </citation>
    <scope>NUCLEOTIDE SEQUENCE [LARGE SCALE GENOMIC DNA]</scope>
    <source>
        <strain evidence="6 9">FH2-B-C1</strain>
        <strain evidence="7 8">FH2-B-D1</strain>
    </source>
</reference>
<keyword evidence="8" id="KW-1185">Reference proteome</keyword>
<evidence type="ECO:0000256" key="1">
    <source>
        <dbReference type="ARBA" id="ARBA00023224"/>
    </source>
</evidence>
<dbReference type="GO" id="GO:0006935">
    <property type="term" value="P:chemotaxis"/>
    <property type="evidence" value="ECO:0007669"/>
    <property type="project" value="InterPro"/>
</dbReference>
<comment type="caution">
    <text evidence="6">The sequence shown here is derived from an EMBL/GenBank/DDBJ whole genome shotgun (WGS) entry which is preliminary data.</text>
</comment>
<evidence type="ECO:0000313" key="7">
    <source>
        <dbReference type="EMBL" id="PJZ62359.1"/>
    </source>
</evidence>